<proteinExistence type="inferred from homology"/>
<dbReference type="InterPro" id="IPR011811">
    <property type="entry name" value="Peptidase_S51_cyanophycinase"/>
</dbReference>
<dbReference type="Gene3D" id="3.40.50.880">
    <property type="match status" value="1"/>
</dbReference>
<keyword evidence="8" id="KW-0720">Serine protease</keyword>
<dbReference type="PANTHER" id="PTHR36175">
    <property type="entry name" value="CYANOPHYCINASE"/>
    <property type="match status" value="1"/>
</dbReference>
<evidence type="ECO:0000256" key="8">
    <source>
        <dbReference type="ARBA" id="ARBA00022825"/>
    </source>
</evidence>
<evidence type="ECO:0000256" key="3">
    <source>
        <dbReference type="ARBA" id="ARBA00006534"/>
    </source>
</evidence>
<dbReference type="EC" id="3.4.15.6" evidence="4"/>
<dbReference type="Pfam" id="PF03575">
    <property type="entry name" value="Peptidase_S51"/>
    <property type="match status" value="1"/>
</dbReference>
<evidence type="ECO:0000313" key="9">
    <source>
        <dbReference type="EMBL" id="WEF34949.1"/>
    </source>
</evidence>
<dbReference type="PANTHER" id="PTHR36175:SF1">
    <property type="entry name" value="CYANOPHYCINASE"/>
    <property type="match status" value="1"/>
</dbReference>
<dbReference type="RefSeq" id="WP_277417620.1">
    <property type="nucleotide sequence ID" value="NZ_CP119083.1"/>
</dbReference>
<organism evidence="9 10">
    <name type="scientific">Pseudoduganella chitinolytica</name>
    <dbReference type="NCBI Taxonomy" id="34070"/>
    <lineage>
        <taxon>Bacteria</taxon>
        <taxon>Pseudomonadati</taxon>
        <taxon>Pseudomonadota</taxon>
        <taxon>Betaproteobacteria</taxon>
        <taxon>Burkholderiales</taxon>
        <taxon>Oxalobacteraceae</taxon>
        <taxon>Telluria group</taxon>
        <taxon>Pseudoduganella</taxon>
    </lineage>
</organism>
<dbReference type="Proteomes" id="UP001216510">
    <property type="component" value="Chromosome"/>
</dbReference>
<dbReference type="GO" id="GO:0008241">
    <property type="term" value="F:peptidyl-dipeptidase activity"/>
    <property type="evidence" value="ECO:0007669"/>
    <property type="project" value="UniProtKB-EC"/>
</dbReference>
<comment type="catalytic activity">
    <reaction evidence="1">
        <text>[L-4-(L-arginin-2-N-yl)aspartate](n) + H2O = [L-4-(L-arginin-2-N-yl)aspartate](n-1) + L-4-(L-arginin-2-N-yl)aspartate</text>
        <dbReference type="Rhea" id="RHEA:12845"/>
        <dbReference type="Rhea" id="RHEA-COMP:13728"/>
        <dbReference type="Rhea" id="RHEA-COMP:13734"/>
        <dbReference type="ChEBI" id="CHEBI:15377"/>
        <dbReference type="ChEBI" id="CHEBI:137986"/>
        <dbReference type="ChEBI" id="CHEBI:137991"/>
        <dbReference type="EC" id="3.4.15.6"/>
    </reaction>
</comment>
<evidence type="ECO:0000256" key="2">
    <source>
        <dbReference type="ARBA" id="ARBA00002039"/>
    </source>
</evidence>
<keyword evidence="10" id="KW-1185">Reference proteome</keyword>
<dbReference type="NCBIfam" id="TIGR02069">
    <property type="entry name" value="cyanophycinase"/>
    <property type="match status" value="1"/>
</dbReference>
<evidence type="ECO:0000256" key="7">
    <source>
        <dbReference type="ARBA" id="ARBA00022801"/>
    </source>
</evidence>
<comment type="similarity">
    <text evidence="3">Belongs to the peptidase S51 family.</text>
</comment>
<keyword evidence="9" id="KW-0121">Carboxypeptidase</keyword>
<evidence type="ECO:0000256" key="5">
    <source>
        <dbReference type="ARBA" id="ARBA00015719"/>
    </source>
</evidence>
<comment type="function">
    <text evidence="2">Exopeptidase that catalyzes the hydrolytic cleavage of multi-L-arginyl-poly-L-aspartic acid (cyanophycin; a water-insoluble reserve polymer) into aspartate-arginine dipeptides.</text>
</comment>
<dbReference type="SUPFAM" id="SSF52317">
    <property type="entry name" value="Class I glutamine amidotransferase-like"/>
    <property type="match status" value="1"/>
</dbReference>
<reference evidence="9 10" key="1">
    <citation type="submission" date="2023-02" db="EMBL/GenBank/DDBJ databases">
        <title>Gemone sequence of Telluria chitinolytica ACM 3522T.</title>
        <authorList>
            <person name="Frediansyah A."/>
            <person name="Miess H."/>
            <person name="Gross H."/>
        </authorList>
    </citation>
    <scope>NUCLEOTIDE SEQUENCE [LARGE SCALE GENOMIC DNA]</scope>
    <source>
        <strain evidence="9 10">ACM 3522</strain>
    </source>
</reference>
<name>A0ABY8BGB4_9BURK</name>
<dbReference type="InterPro" id="IPR005320">
    <property type="entry name" value="Peptidase_S51"/>
</dbReference>
<accession>A0ABY8BGB4</accession>
<dbReference type="GO" id="GO:0004180">
    <property type="term" value="F:carboxypeptidase activity"/>
    <property type="evidence" value="ECO:0007669"/>
    <property type="project" value="UniProtKB-KW"/>
</dbReference>
<keyword evidence="6" id="KW-0645">Protease</keyword>
<sequence>MNRPAKPAAVMIVGGTEAPAEAPDVLGRFVELCGGPAAPIVVLTAASTVPDEVWDAYRPAFAAAGARACQALHVRTRDDASAPATVAKLAEARGIFISGGDQKRLMALVGGTPLHDAIRTGVRQQGICIGGTSAGASALGVHMVTEGRAEFSPEKGAVAMGAGLGLLAQCIIDQHFSQRHRINRLLTLVAANPDLAGIGVDEDTALVLAPDGAIDVVGPGAVTLVDGRHLQTNLADVGAGHIPLMLDVRVHVLPTGTALARPPDVLLPLLQPVLAALNH</sequence>
<dbReference type="InterPro" id="IPR029062">
    <property type="entry name" value="Class_I_gatase-like"/>
</dbReference>
<dbReference type="EMBL" id="CP119083">
    <property type="protein sequence ID" value="WEF34949.1"/>
    <property type="molecule type" value="Genomic_DNA"/>
</dbReference>
<protein>
    <recommendedName>
        <fullName evidence="5">Cyanophycinase</fullName>
        <ecNumber evidence="4">3.4.15.6</ecNumber>
    </recommendedName>
</protein>
<dbReference type="CDD" id="cd03145">
    <property type="entry name" value="GAT1_cyanophycinase"/>
    <property type="match status" value="1"/>
</dbReference>
<keyword evidence="7 9" id="KW-0378">Hydrolase</keyword>
<evidence type="ECO:0000256" key="1">
    <source>
        <dbReference type="ARBA" id="ARBA00001092"/>
    </source>
</evidence>
<evidence type="ECO:0000313" key="10">
    <source>
        <dbReference type="Proteomes" id="UP001216510"/>
    </source>
</evidence>
<evidence type="ECO:0000256" key="4">
    <source>
        <dbReference type="ARBA" id="ARBA00013115"/>
    </source>
</evidence>
<evidence type="ECO:0000256" key="6">
    <source>
        <dbReference type="ARBA" id="ARBA00022670"/>
    </source>
</evidence>
<gene>
    <name evidence="9" type="ORF">PX653_09355</name>
</gene>